<protein>
    <submittedName>
        <fullName evidence="1">Uncharacterized protein</fullName>
    </submittedName>
</protein>
<reference evidence="1" key="1">
    <citation type="journal article" date="2014" name="Front. Microbiol.">
        <title>High frequency of phylogenetically diverse reductive dehalogenase-homologous genes in deep subseafloor sedimentary metagenomes.</title>
        <authorList>
            <person name="Kawai M."/>
            <person name="Futagami T."/>
            <person name="Toyoda A."/>
            <person name="Takaki Y."/>
            <person name="Nishi S."/>
            <person name="Hori S."/>
            <person name="Arai W."/>
            <person name="Tsubouchi T."/>
            <person name="Morono Y."/>
            <person name="Uchiyama I."/>
            <person name="Ito T."/>
            <person name="Fujiyama A."/>
            <person name="Inagaki F."/>
            <person name="Takami H."/>
        </authorList>
    </citation>
    <scope>NUCLEOTIDE SEQUENCE</scope>
    <source>
        <strain evidence="1">Expedition CK06-06</strain>
    </source>
</reference>
<dbReference type="AlphaFoldDB" id="X1SU37"/>
<name>X1SU37_9ZZZZ</name>
<proteinExistence type="predicted"/>
<organism evidence="1">
    <name type="scientific">marine sediment metagenome</name>
    <dbReference type="NCBI Taxonomy" id="412755"/>
    <lineage>
        <taxon>unclassified sequences</taxon>
        <taxon>metagenomes</taxon>
        <taxon>ecological metagenomes</taxon>
    </lineage>
</organism>
<accession>X1SU37</accession>
<evidence type="ECO:0000313" key="1">
    <source>
        <dbReference type="EMBL" id="GAI82641.1"/>
    </source>
</evidence>
<dbReference type="EMBL" id="BARW01005730">
    <property type="protein sequence ID" value="GAI82641.1"/>
    <property type="molecule type" value="Genomic_DNA"/>
</dbReference>
<sequence>LNIAVGDRTPDDINYYVQAPNSNDVCLVDYTWYEVLERLVKEPPYALPSAD</sequence>
<comment type="caution">
    <text evidence="1">The sequence shown here is derived from an EMBL/GenBank/DDBJ whole genome shotgun (WGS) entry which is preliminary data.</text>
</comment>
<feature type="non-terminal residue" evidence="1">
    <location>
        <position position="1"/>
    </location>
</feature>
<gene>
    <name evidence="1" type="ORF">S12H4_12228</name>
</gene>